<dbReference type="Proteomes" id="UP000005239">
    <property type="component" value="Unassembled WGS sequence"/>
</dbReference>
<protein>
    <submittedName>
        <fullName evidence="1">Uncharacterized protein</fullName>
    </submittedName>
</protein>
<dbReference type="InterPro" id="IPR006758">
    <property type="entry name" value="A32L"/>
</dbReference>
<evidence type="ECO:0000313" key="2">
    <source>
        <dbReference type="Proteomes" id="UP000005239"/>
    </source>
</evidence>
<reference evidence="1" key="2">
    <citation type="submission" date="2022-06" db="UniProtKB">
        <authorList>
            <consortium name="EnsemblMetazoa"/>
        </authorList>
    </citation>
    <scope>IDENTIFICATION</scope>
    <source>
        <strain evidence="1">PS312</strain>
    </source>
</reference>
<keyword evidence="2" id="KW-1185">Reference proteome</keyword>
<dbReference type="Pfam" id="PF04665">
    <property type="entry name" value="Pox_A32"/>
    <property type="match status" value="1"/>
</dbReference>
<accession>A0A2A6BK85</accession>
<dbReference type="EnsemblMetazoa" id="PPA35621.1">
    <property type="protein sequence ID" value="PPA35621.1"/>
    <property type="gene ID" value="WBGene00273990"/>
</dbReference>
<proteinExistence type="predicted"/>
<dbReference type="OrthoDB" id="5798615at2759"/>
<accession>A0A8R1YWZ4</accession>
<evidence type="ECO:0000313" key="1">
    <source>
        <dbReference type="EnsemblMetazoa" id="PPA35621.1"/>
    </source>
</evidence>
<sequence>MQMLEGKGHKLLILDDLMSYYLKNKTELNNLFTRVAHHCNCSIINIVQSLFAQERTARANSTYICLTKSTGDNLQIQNFARQIFPGKSNYFMEAYEDAVKSQRYESTSAVFNPYQCKDKKVLEKVQNYFTRRLHALLNHS</sequence>
<dbReference type="AlphaFoldDB" id="A0A2A6BK85"/>
<reference evidence="2" key="1">
    <citation type="journal article" date="2008" name="Nat. Genet.">
        <title>The Pristionchus pacificus genome provides a unique perspective on nematode lifestyle and parasitism.</title>
        <authorList>
            <person name="Dieterich C."/>
            <person name="Clifton S.W."/>
            <person name="Schuster L.N."/>
            <person name="Chinwalla A."/>
            <person name="Delehaunty K."/>
            <person name="Dinkelacker I."/>
            <person name="Fulton L."/>
            <person name="Fulton R."/>
            <person name="Godfrey J."/>
            <person name="Minx P."/>
            <person name="Mitreva M."/>
            <person name="Roeseler W."/>
            <person name="Tian H."/>
            <person name="Witte H."/>
            <person name="Yang S.P."/>
            <person name="Wilson R.K."/>
            <person name="Sommer R.J."/>
        </authorList>
    </citation>
    <scope>NUCLEOTIDE SEQUENCE [LARGE SCALE GENOMIC DNA]</scope>
    <source>
        <strain evidence="2">PS312</strain>
    </source>
</reference>
<gene>
    <name evidence="1" type="primary">WBGene00273990</name>
</gene>
<name>A0A2A6BK85_PRIPA</name>
<organism evidence="1 2">
    <name type="scientific">Pristionchus pacificus</name>
    <name type="common">Parasitic nematode worm</name>
    <dbReference type="NCBI Taxonomy" id="54126"/>
    <lineage>
        <taxon>Eukaryota</taxon>
        <taxon>Metazoa</taxon>
        <taxon>Ecdysozoa</taxon>
        <taxon>Nematoda</taxon>
        <taxon>Chromadorea</taxon>
        <taxon>Rhabditida</taxon>
        <taxon>Rhabditina</taxon>
        <taxon>Diplogasteromorpha</taxon>
        <taxon>Diplogasteroidea</taxon>
        <taxon>Neodiplogasteridae</taxon>
        <taxon>Pristionchus</taxon>
    </lineage>
</organism>